<keyword evidence="5 10" id="KW-0479">Metal-binding</keyword>
<gene>
    <name evidence="12" type="ORF">FEM03_19435</name>
</gene>
<protein>
    <recommendedName>
        <fullName evidence="2 10">FAD:protein FMN transferase</fullName>
        <ecNumber evidence="1 10">2.7.1.180</ecNumber>
    </recommendedName>
    <alternativeName>
        <fullName evidence="8 10">Flavin transferase</fullName>
    </alternativeName>
</protein>
<accession>A0A5R8K9Q2</accession>
<dbReference type="Gene3D" id="3.10.520.10">
    <property type="entry name" value="ApbE-like domains"/>
    <property type="match status" value="1"/>
</dbReference>
<evidence type="ECO:0000256" key="9">
    <source>
        <dbReference type="ARBA" id="ARBA00048540"/>
    </source>
</evidence>
<feature type="binding site" evidence="11">
    <location>
        <position position="302"/>
    </location>
    <ligand>
        <name>Mg(2+)</name>
        <dbReference type="ChEBI" id="CHEBI:18420"/>
    </ligand>
</feature>
<dbReference type="GO" id="GO:0046872">
    <property type="term" value="F:metal ion binding"/>
    <property type="evidence" value="ECO:0007669"/>
    <property type="project" value="UniProtKB-UniRule"/>
</dbReference>
<dbReference type="SUPFAM" id="SSF143631">
    <property type="entry name" value="ApbE-like"/>
    <property type="match status" value="1"/>
</dbReference>
<name>A0A5R8K9Q2_9BACT</name>
<dbReference type="InterPro" id="IPR003374">
    <property type="entry name" value="ApbE-like_sf"/>
</dbReference>
<dbReference type="InterPro" id="IPR024932">
    <property type="entry name" value="ApbE"/>
</dbReference>
<dbReference type="OrthoDB" id="9778595at2"/>
<proteinExistence type="inferred from homology"/>
<evidence type="ECO:0000256" key="2">
    <source>
        <dbReference type="ARBA" id="ARBA00016337"/>
    </source>
</evidence>
<evidence type="ECO:0000256" key="6">
    <source>
        <dbReference type="ARBA" id="ARBA00022827"/>
    </source>
</evidence>
<evidence type="ECO:0000256" key="5">
    <source>
        <dbReference type="ARBA" id="ARBA00022723"/>
    </source>
</evidence>
<comment type="catalytic activity">
    <reaction evidence="9 10">
        <text>L-threonyl-[protein] + FAD = FMN-L-threonyl-[protein] + AMP + H(+)</text>
        <dbReference type="Rhea" id="RHEA:36847"/>
        <dbReference type="Rhea" id="RHEA-COMP:11060"/>
        <dbReference type="Rhea" id="RHEA-COMP:11061"/>
        <dbReference type="ChEBI" id="CHEBI:15378"/>
        <dbReference type="ChEBI" id="CHEBI:30013"/>
        <dbReference type="ChEBI" id="CHEBI:57692"/>
        <dbReference type="ChEBI" id="CHEBI:74257"/>
        <dbReference type="ChEBI" id="CHEBI:456215"/>
        <dbReference type="EC" id="2.7.1.180"/>
    </reaction>
</comment>
<evidence type="ECO:0000313" key="13">
    <source>
        <dbReference type="Proteomes" id="UP000306196"/>
    </source>
</evidence>
<dbReference type="EC" id="2.7.1.180" evidence="1 10"/>
<comment type="caution">
    <text evidence="12">The sequence shown here is derived from an EMBL/GenBank/DDBJ whole genome shotgun (WGS) entry which is preliminary data.</text>
</comment>
<comment type="cofactor">
    <cofactor evidence="11">
        <name>Mg(2+)</name>
        <dbReference type="ChEBI" id="CHEBI:18420"/>
    </cofactor>
    <cofactor evidence="11">
        <name>Mn(2+)</name>
        <dbReference type="ChEBI" id="CHEBI:29035"/>
    </cofactor>
    <text evidence="11">Magnesium. Can also use manganese.</text>
</comment>
<keyword evidence="4 10" id="KW-0808">Transferase</keyword>
<dbReference type="PIRSF" id="PIRSF006268">
    <property type="entry name" value="ApbE"/>
    <property type="match status" value="1"/>
</dbReference>
<reference evidence="12 13" key="1">
    <citation type="submission" date="2019-05" db="EMBL/GenBank/DDBJ databases">
        <title>Verrucobacter flavum gen. nov., sp. nov. a new member of the family Verrucomicrobiaceae.</title>
        <authorList>
            <person name="Szuroczki S."/>
            <person name="Abbaszade G."/>
            <person name="Szabo A."/>
            <person name="Felfoldi T."/>
            <person name="Schumann P."/>
            <person name="Boka K."/>
            <person name="Keki Z."/>
            <person name="Toumi M."/>
            <person name="Toth E."/>
        </authorList>
    </citation>
    <scope>NUCLEOTIDE SEQUENCE [LARGE SCALE GENOMIC DNA]</scope>
    <source>
        <strain evidence="12 13">MG-N-17</strain>
    </source>
</reference>
<feature type="binding site" evidence="11">
    <location>
        <position position="182"/>
    </location>
    <ligand>
        <name>Mg(2+)</name>
        <dbReference type="ChEBI" id="CHEBI:18420"/>
    </ligand>
</feature>
<dbReference type="RefSeq" id="WP_138087967.1">
    <property type="nucleotide sequence ID" value="NZ_VAUV01000016.1"/>
</dbReference>
<keyword evidence="6 10" id="KW-0274">FAD</keyword>
<comment type="similarity">
    <text evidence="10">Belongs to the ApbE family.</text>
</comment>
<keyword evidence="13" id="KW-1185">Reference proteome</keyword>
<evidence type="ECO:0000256" key="10">
    <source>
        <dbReference type="PIRNR" id="PIRNR006268"/>
    </source>
</evidence>
<evidence type="ECO:0000256" key="3">
    <source>
        <dbReference type="ARBA" id="ARBA00022630"/>
    </source>
</evidence>
<dbReference type="AlphaFoldDB" id="A0A5R8K9Q2"/>
<keyword evidence="3 10" id="KW-0285">Flavoprotein</keyword>
<evidence type="ECO:0000256" key="8">
    <source>
        <dbReference type="ARBA" id="ARBA00031306"/>
    </source>
</evidence>
<dbReference type="Pfam" id="PF02424">
    <property type="entry name" value="ApbE"/>
    <property type="match status" value="1"/>
</dbReference>
<evidence type="ECO:0000256" key="4">
    <source>
        <dbReference type="ARBA" id="ARBA00022679"/>
    </source>
</evidence>
<dbReference type="PANTHER" id="PTHR30040:SF2">
    <property type="entry name" value="FAD:PROTEIN FMN TRANSFERASE"/>
    <property type="match status" value="1"/>
</dbReference>
<dbReference type="Proteomes" id="UP000306196">
    <property type="component" value="Unassembled WGS sequence"/>
</dbReference>
<keyword evidence="7 10" id="KW-0460">Magnesium</keyword>
<evidence type="ECO:0000256" key="1">
    <source>
        <dbReference type="ARBA" id="ARBA00011955"/>
    </source>
</evidence>
<dbReference type="EMBL" id="VAUV01000016">
    <property type="protein sequence ID" value="TLD69043.1"/>
    <property type="molecule type" value="Genomic_DNA"/>
</dbReference>
<evidence type="ECO:0000256" key="7">
    <source>
        <dbReference type="ARBA" id="ARBA00022842"/>
    </source>
</evidence>
<organism evidence="12 13">
    <name type="scientific">Phragmitibacter flavus</name>
    <dbReference type="NCBI Taxonomy" id="2576071"/>
    <lineage>
        <taxon>Bacteria</taxon>
        <taxon>Pseudomonadati</taxon>
        <taxon>Verrucomicrobiota</taxon>
        <taxon>Verrucomicrobiia</taxon>
        <taxon>Verrucomicrobiales</taxon>
        <taxon>Verrucomicrobiaceae</taxon>
        <taxon>Phragmitibacter</taxon>
    </lineage>
</organism>
<evidence type="ECO:0000256" key="11">
    <source>
        <dbReference type="PIRSR" id="PIRSR006268-2"/>
    </source>
</evidence>
<dbReference type="GO" id="GO:0016740">
    <property type="term" value="F:transferase activity"/>
    <property type="evidence" value="ECO:0007669"/>
    <property type="project" value="UniProtKB-UniRule"/>
</dbReference>
<feature type="binding site" evidence="11">
    <location>
        <position position="298"/>
    </location>
    <ligand>
        <name>Mg(2+)</name>
        <dbReference type="ChEBI" id="CHEBI:18420"/>
    </ligand>
</feature>
<evidence type="ECO:0000313" key="12">
    <source>
        <dbReference type="EMBL" id="TLD69043.1"/>
    </source>
</evidence>
<sequence>MHSQRQRLPNHFITLVGITLLFVLGAHSPVHALEYFQRNHAAMGTQFHFHVHAESAQVANTALDEAISLIEAINQIASDYLPESELSRLNRAPAHQPIPLSDDLHALLTRSIEISALTEGAFDITAAYAVQNWRRARRQQQLPKPELTAKAISMTNWRALEINHHQRTLTKTQPEILIDLGGIAKGYAADAALTILRQHGITRALVAASGDLAIGDPPPGKSGWPVTLRSFAAKDSPSPDVTSEILLHNCACSTSGDLHQYLELDGKRWSHIVDPATGLGLTRRIAATLIAPDSTTADALATAACILGPQKALQLLQDRPGISFRITELDEAHPHRPHLTISGPAFKPTAQ</sequence>
<dbReference type="PANTHER" id="PTHR30040">
    <property type="entry name" value="THIAMINE BIOSYNTHESIS LIPOPROTEIN APBE"/>
    <property type="match status" value="1"/>
</dbReference>